<keyword evidence="7" id="KW-1185">Reference proteome</keyword>
<evidence type="ECO:0000313" key="7">
    <source>
        <dbReference type="Proteomes" id="UP000634004"/>
    </source>
</evidence>
<dbReference type="CDD" id="cd17285">
    <property type="entry name" value="RMtype1_S_Csp16704I_TRD2-CR2_like"/>
    <property type="match status" value="1"/>
</dbReference>
<dbReference type="InterPro" id="IPR052021">
    <property type="entry name" value="Type-I_RS_S_subunit"/>
</dbReference>
<evidence type="ECO:0000256" key="2">
    <source>
        <dbReference type="ARBA" id="ARBA00022747"/>
    </source>
</evidence>
<reference evidence="6" key="2">
    <citation type="submission" date="2020-09" db="EMBL/GenBank/DDBJ databases">
        <authorList>
            <person name="Sun Q."/>
            <person name="Kim S."/>
        </authorList>
    </citation>
    <scope>NUCLEOTIDE SEQUENCE</scope>
    <source>
        <strain evidence="6">KCTC 32513</strain>
    </source>
</reference>
<dbReference type="AlphaFoldDB" id="A0A8J3CUC2"/>
<dbReference type="GO" id="GO:0009307">
    <property type="term" value="P:DNA restriction-modification system"/>
    <property type="evidence" value="ECO:0007669"/>
    <property type="project" value="UniProtKB-KW"/>
</dbReference>
<comment type="caution">
    <text evidence="6">The sequence shown here is derived from an EMBL/GenBank/DDBJ whole genome shotgun (WGS) entry which is preliminary data.</text>
</comment>
<dbReference type="PANTHER" id="PTHR30408:SF12">
    <property type="entry name" value="TYPE I RESTRICTION ENZYME MJAVIII SPECIFICITY SUBUNIT"/>
    <property type="match status" value="1"/>
</dbReference>
<feature type="domain" description="Type I restriction modification DNA specificity" evidence="5">
    <location>
        <begin position="112"/>
        <end position="263"/>
    </location>
</feature>
<evidence type="ECO:0000259" key="5">
    <source>
        <dbReference type="Pfam" id="PF01420"/>
    </source>
</evidence>
<keyword evidence="4" id="KW-0175">Coiled coil</keyword>
<dbReference type="PANTHER" id="PTHR30408">
    <property type="entry name" value="TYPE-1 RESTRICTION ENZYME ECOKI SPECIFICITY PROTEIN"/>
    <property type="match status" value="1"/>
</dbReference>
<accession>A0A8J3CUC2</accession>
<protein>
    <recommendedName>
        <fullName evidence="5">Type I restriction modification DNA specificity domain-containing protein</fullName>
    </recommendedName>
</protein>
<dbReference type="SUPFAM" id="SSF116734">
    <property type="entry name" value="DNA methylase specificity domain"/>
    <property type="match status" value="2"/>
</dbReference>
<evidence type="ECO:0000256" key="4">
    <source>
        <dbReference type="SAM" id="Coils"/>
    </source>
</evidence>
<evidence type="ECO:0000313" key="6">
    <source>
        <dbReference type="EMBL" id="GHB04760.1"/>
    </source>
</evidence>
<feature type="domain" description="Type I restriction modification DNA specificity" evidence="5">
    <location>
        <begin position="333"/>
        <end position="516"/>
    </location>
</feature>
<dbReference type="CDD" id="cd17278">
    <property type="entry name" value="RMtype1_S_LdeBORF1052P-TRD2-CR2"/>
    <property type="match status" value="1"/>
</dbReference>
<keyword evidence="2" id="KW-0680">Restriction system</keyword>
<dbReference type="InterPro" id="IPR000055">
    <property type="entry name" value="Restrct_endonuc_typeI_TRD"/>
</dbReference>
<organism evidence="6 7">
    <name type="scientific">Algimonas arctica</name>
    <dbReference type="NCBI Taxonomy" id="1479486"/>
    <lineage>
        <taxon>Bacteria</taxon>
        <taxon>Pseudomonadati</taxon>
        <taxon>Pseudomonadota</taxon>
        <taxon>Alphaproteobacteria</taxon>
        <taxon>Maricaulales</taxon>
        <taxon>Robiginitomaculaceae</taxon>
        <taxon>Algimonas</taxon>
    </lineage>
</organism>
<evidence type="ECO:0000256" key="3">
    <source>
        <dbReference type="ARBA" id="ARBA00023125"/>
    </source>
</evidence>
<reference evidence="6" key="1">
    <citation type="journal article" date="2014" name="Int. J. Syst. Evol. Microbiol.">
        <title>Complete genome sequence of Corynebacterium casei LMG S-19264T (=DSM 44701T), isolated from a smear-ripened cheese.</title>
        <authorList>
            <consortium name="US DOE Joint Genome Institute (JGI-PGF)"/>
            <person name="Walter F."/>
            <person name="Albersmeier A."/>
            <person name="Kalinowski J."/>
            <person name="Ruckert C."/>
        </authorList>
    </citation>
    <scope>NUCLEOTIDE SEQUENCE</scope>
    <source>
        <strain evidence="6">KCTC 32513</strain>
    </source>
</reference>
<dbReference type="InterPro" id="IPR044946">
    <property type="entry name" value="Restrct_endonuc_typeI_TRD_sf"/>
</dbReference>
<comment type="similarity">
    <text evidence="1">Belongs to the type-I restriction system S methylase family.</text>
</comment>
<evidence type="ECO:0000256" key="1">
    <source>
        <dbReference type="ARBA" id="ARBA00010923"/>
    </source>
</evidence>
<name>A0A8J3CUC2_9PROT</name>
<feature type="coiled-coil region" evidence="4">
    <location>
        <begin position="249"/>
        <end position="276"/>
    </location>
</feature>
<dbReference type="GO" id="GO:0003677">
    <property type="term" value="F:DNA binding"/>
    <property type="evidence" value="ECO:0007669"/>
    <property type="project" value="UniProtKB-KW"/>
</dbReference>
<dbReference type="EMBL" id="BMZH01000022">
    <property type="protein sequence ID" value="GHB04760.1"/>
    <property type="molecule type" value="Genomic_DNA"/>
</dbReference>
<dbReference type="Pfam" id="PF01420">
    <property type="entry name" value="Methylase_S"/>
    <property type="match status" value="2"/>
</dbReference>
<dbReference type="RefSeq" id="WP_189499624.1">
    <property type="nucleotide sequence ID" value="NZ_BMZH01000022.1"/>
</dbReference>
<gene>
    <name evidence="6" type="ORF">GCM10009069_29170</name>
</gene>
<sequence length="537" mass="58758">MGLDAIDHLDVWVGATEHKPNRGRGAKSKKSDLGLNGMRQLLISLAVRGKLTHSLPSDSDAGALLASIGVERLNYDEFKIQKTATTNIGSDPGLKSTWLATNLGSCILGHLGGGTPSKTVSKYWNGDIPWASVKDIGKEKYVTCTQDSITCEGLANSSSNLVPSGCLIVVTRMGLGQLSINRVDLAINQDLRALFLPSSIDSEFMYLLMKDQVITGQGLTVKGIKLPDLLGLKFSLPPLEEQQRIVAKVDELMGLIDDLEAQTETARESHAELVDALLRTLVESKDANVLTQNWTALSTHFDALFTTEGSVSKLKATVLDLLTKGYFSRINDSTWKTCRLSEIADLQSGMAFKSSVFLKQGSNQVIRMSNMSPGKLRLKNNAVFISEPDADESKKVELATDDIIMSMTGTKGKRDYLYSVKISEEVLNDRKLFLNQRICRIRSKTCLPDYLLLSLTSNFVLDPVFDNSTGTANQANASMKSLGGMTIPVPEVREQKRLVDIFENLLALCDDLLKSIRTSESLKVELAESVVHHVSVS</sequence>
<proteinExistence type="inferred from homology"/>
<dbReference type="Gene3D" id="3.90.220.20">
    <property type="entry name" value="DNA methylase specificity domains"/>
    <property type="match status" value="2"/>
</dbReference>
<dbReference type="Proteomes" id="UP000634004">
    <property type="component" value="Unassembled WGS sequence"/>
</dbReference>
<keyword evidence="3" id="KW-0238">DNA-binding</keyword>